<evidence type="ECO:0000313" key="2">
    <source>
        <dbReference type="Proteomes" id="UP001595945"/>
    </source>
</evidence>
<dbReference type="InterPro" id="IPR009923">
    <property type="entry name" value="Dodecin"/>
</dbReference>
<dbReference type="Proteomes" id="UP001595945">
    <property type="component" value="Unassembled WGS sequence"/>
</dbReference>
<dbReference type="InterPro" id="IPR025543">
    <property type="entry name" value="Dodecin-like"/>
</dbReference>
<protein>
    <submittedName>
        <fullName evidence="1">Dodecin family protein</fullName>
    </submittedName>
</protein>
<dbReference type="PANTHER" id="PTHR39324">
    <property type="entry name" value="CALCIUM DODECIN"/>
    <property type="match status" value="1"/>
</dbReference>
<dbReference type="EMBL" id="JBHSHT010000001">
    <property type="protein sequence ID" value="MFC4823233.1"/>
    <property type="molecule type" value="Genomic_DNA"/>
</dbReference>
<reference evidence="1 2" key="1">
    <citation type="journal article" date="2019" name="Int. J. Syst. Evol. Microbiol.">
        <title>The Global Catalogue of Microorganisms (GCM) 10K type strain sequencing project: providing services to taxonomists for standard genome sequencing and annotation.</title>
        <authorList>
            <consortium name="The Broad Institute Genomics Platform"/>
            <consortium name="The Broad Institute Genome Sequencing Center for Infectious Disease"/>
            <person name="Wu L."/>
            <person name="Ma J."/>
        </authorList>
    </citation>
    <scope>NUCLEOTIDE SEQUENCE [LARGE SCALE GENOMIC DNA]</scope>
    <source>
        <strain evidence="1 2">XZYJ18</strain>
    </source>
</reference>
<dbReference type="RefSeq" id="WP_254267282.1">
    <property type="nucleotide sequence ID" value="NZ_CP100400.1"/>
</dbReference>
<sequence>MTAVKIVKITGSAEESWQAAAEEAFREASKTIDDISGVEVEDWTADVEDGEISEYRATVEVAFPVHDQQRQ</sequence>
<dbReference type="AlphaFoldDB" id="A0ABD5PXW9"/>
<dbReference type="SUPFAM" id="SSF89807">
    <property type="entry name" value="Dodecin-like"/>
    <property type="match status" value="1"/>
</dbReference>
<dbReference type="InterPro" id="IPR036694">
    <property type="entry name" value="Dodecin-like_sf"/>
</dbReference>
<comment type="caution">
    <text evidence="1">The sequence shown here is derived from an EMBL/GenBank/DDBJ whole genome shotgun (WGS) entry which is preliminary data.</text>
</comment>
<proteinExistence type="predicted"/>
<dbReference type="Gene3D" id="3.30.1660.10">
    <property type="entry name" value="Flavin-binding protein dodecin"/>
    <property type="match status" value="1"/>
</dbReference>
<name>A0ABD5PXW9_9EURY</name>
<accession>A0ABD5PXW9</accession>
<dbReference type="Pfam" id="PF07311">
    <property type="entry name" value="Dodecin"/>
    <property type="match status" value="1"/>
</dbReference>
<keyword evidence="2" id="KW-1185">Reference proteome</keyword>
<organism evidence="1 2">
    <name type="scientific">Halorussus aquaticus</name>
    <dbReference type="NCBI Taxonomy" id="2953748"/>
    <lineage>
        <taxon>Archaea</taxon>
        <taxon>Methanobacteriati</taxon>
        <taxon>Methanobacteriota</taxon>
        <taxon>Stenosarchaea group</taxon>
        <taxon>Halobacteria</taxon>
        <taxon>Halobacteriales</taxon>
        <taxon>Haladaptataceae</taxon>
        <taxon>Halorussus</taxon>
    </lineage>
</organism>
<gene>
    <name evidence="1" type="ORF">ACFO9K_03050</name>
</gene>
<dbReference type="PANTHER" id="PTHR39324:SF1">
    <property type="entry name" value="CALCIUM DODECIN"/>
    <property type="match status" value="1"/>
</dbReference>
<dbReference type="GeneID" id="73045720"/>
<evidence type="ECO:0000313" key="1">
    <source>
        <dbReference type="EMBL" id="MFC4823233.1"/>
    </source>
</evidence>